<accession>A0A2G9C235</accession>
<evidence type="ECO:0000313" key="3">
    <source>
        <dbReference type="Proteomes" id="UP000231501"/>
    </source>
</evidence>
<name>A0A2G9C235_9BURK</name>
<protein>
    <submittedName>
        <fullName evidence="2">Uncharacterized protein</fullName>
    </submittedName>
</protein>
<sequence length="66" mass="7306">MKRALLLILSVAVPLASAFVGMLIILLSNPEVTIDEGWRLGWIGLASGLAVGCALVWEFWRRRRAK</sequence>
<dbReference type="EMBL" id="PEOG01000142">
    <property type="protein sequence ID" value="PIM50467.1"/>
    <property type="molecule type" value="Genomic_DNA"/>
</dbReference>
<evidence type="ECO:0000256" key="1">
    <source>
        <dbReference type="SAM" id="Phobius"/>
    </source>
</evidence>
<feature type="transmembrane region" description="Helical" evidence="1">
    <location>
        <begin position="42"/>
        <end position="60"/>
    </location>
</feature>
<keyword evidence="1" id="KW-1133">Transmembrane helix</keyword>
<dbReference type="Proteomes" id="UP000231501">
    <property type="component" value="Unassembled WGS sequence"/>
</dbReference>
<gene>
    <name evidence="2" type="ORF">CS062_24855</name>
</gene>
<proteinExistence type="predicted"/>
<reference evidence="2 3" key="1">
    <citation type="submission" date="2017-11" db="EMBL/GenBank/DDBJ databases">
        <title>Draft genome sequence of Mitsuaria sp. HWN-4.</title>
        <authorList>
            <person name="Gundlapally S.R."/>
        </authorList>
    </citation>
    <scope>NUCLEOTIDE SEQUENCE [LARGE SCALE GENOMIC DNA]</scope>
    <source>
        <strain evidence="2 3">HWN-4</strain>
    </source>
</reference>
<keyword evidence="1" id="KW-0812">Transmembrane</keyword>
<organism evidence="2 3">
    <name type="scientific">Roseateles chitinivorans</name>
    <dbReference type="NCBI Taxonomy" id="2917965"/>
    <lineage>
        <taxon>Bacteria</taxon>
        <taxon>Pseudomonadati</taxon>
        <taxon>Pseudomonadota</taxon>
        <taxon>Betaproteobacteria</taxon>
        <taxon>Burkholderiales</taxon>
        <taxon>Sphaerotilaceae</taxon>
        <taxon>Roseateles</taxon>
    </lineage>
</organism>
<evidence type="ECO:0000313" key="2">
    <source>
        <dbReference type="EMBL" id="PIM50467.1"/>
    </source>
</evidence>
<keyword evidence="3" id="KW-1185">Reference proteome</keyword>
<keyword evidence="1" id="KW-0472">Membrane</keyword>
<comment type="caution">
    <text evidence="2">The sequence shown here is derived from an EMBL/GenBank/DDBJ whole genome shotgun (WGS) entry which is preliminary data.</text>
</comment>
<dbReference type="AlphaFoldDB" id="A0A2G9C235"/>